<dbReference type="VEuPathDB" id="TriTrypDB:LmxM.28.1120"/>
<protein>
    <recommendedName>
        <fullName evidence="4">Amastin-like protein</fullName>
    </recommendedName>
</protein>
<dbReference type="EMBL" id="FR799581">
    <property type="protein sequence ID" value="CBZ28481.1"/>
    <property type="molecule type" value="Genomic_DNA"/>
</dbReference>
<keyword evidence="3" id="KW-1185">Reference proteome</keyword>
<dbReference type="OMA" id="FPIICGR"/>
<dbReference type="AlphaFoldDB" id="E9AZT0"/>
<feature type="transmembrane region" description="Helical" evidence="1">
    <location>
        <begin position="80"/>
        <end position="102"/>
    </location>
</feature>
<keyword evidence="1" id="KW-1133">Transmembrane helix</keyword>
<dbReference type="PhylomeDB" id="E9AZT0"/>
<gene>
    <name evidence="2" type="ORF">LMXM_28_1120</name>
</gene>
<organism evidence="2 3">
    <name type="scientific">Leishmania mexicana (strain MHOM/GT/2001/U1103)</name>
    <dbReference type="NCBI Taxonomy" id="929439"/>
    <lineage>
        <taxon>Eukaryota</taxon>
        <taxon>Discoba</taxon>
        <taxon>Euglenozoa</taxon>
        <taxon>Kinetoplastea</taxon>
        <taxon>Metakinetoplastina</taxon>
        <taxon>Trypanosomatida</taxon>
        <taxon>Trypanosomatidae</taxon>
        <taxon>Leishmaniinae</taxon>
        <taxon>Leishmania</taxon>
    </lineage>
</organism>
<keyword evidence="1" id="KW-0472">Membrane</keyword>
<proteinExistence type="predicted"/>
<feature type="transmembrane region" description="Helical" evidence="1">
    <location>
        <begin position="148"/>
        <end position="167"/>
    </location>
</feature>
<reference evidence="2 3" key="1">
    <citation type="journal article" date="2011" name="Genome Res.">
        <title>Chromosome and gene copy number variation allow major structural change between species and strains of Leishmania.</title>
        <authorList>
            <person name="Rogers M.B."/>
            <person name="Hilley J.D."/>
            <person name="Dickens N.J."/>
            <person name="Wilkes J."/>
            <person name="Bates P.A."/>
            <person name="Depledge D.P."/>
            <person name="Harris D."/>
            <person name="Her Y."/>
            <person name="Herzyk P."/>
            <person name="Imamura H."/>
            <person name="Otto T.D."/>
            <person name="Sanders M."/>
            <person name="Seeger K."/>
            <person name="Dujardin J.C."/>
            <person name="Berriman M."/>
            <person name="Smith D.F."/>
            <person name="Hertz-Fowler C."/>
            <person name="Mottram J.C."/>
        </authorList>
    </citation>
    <scope>NUCLEOTIDE SEQUENCE [LARGE SCALE GENOMIC DNA]</scope>
    <source>
        <strain evidence="2 3">MHOM/GT/2001/U1103</strain>
    </source>
</reference>
<dbReference type="GeneID" id="13450567"/>
<name>E9AZT0_LEIMU</name>
<keyword evidence="1" id="KW-0812">Transmembrane</keyword>
<evidence type="ECO:0000256" key="1">
    <source>
        <dbReference type="SAM" id="Phobius"/>
    </source>
</evidence>
<accession>E9AZT0</accession>
<dbReference type="Proteomes" id="UP000007259">
    <property type="component" value="Chromosome 28"/>
</dbReference>
<evidence type="ECO:0000313" key="3">
    <source>
        <dbReference type="Proteomes" id="UP000007259"/>
    </source>
</evidence>
<evidence type="ECO:0000313" key="2">
    <source>
        <dbReference type="EMBL" id="CBZ28481.1"/>
    </source>
</evidence>
<feature type="transmembrane region" description="Helical" evidence="1">
    <location>
        <begin position="223"/>
        <end position="243"/>
    </location>
</feature>
<dbReference type="KEGG" id="lmi:LMXM_28_1120"/>
<dbReference type="OrthoDB" id="264655at2759"/>
<feature type="transmembrane region" description="Helical" evidence="1">
    <location>
        <begin position="179"/>
        <end position="203"/>
    </location>
</feature>
<sequence>MQFAGDSSWDSHREASRMGSNITTNIEIPGSVAAKEENAVDLYDMSDPANMHENSYLNEFEYAPTPFNPRRVNRCRLDNFMILATLIFMFILSVFALIPPLFYYKSATATIRIDSMNVWGTGGEGVHQHYKVQTIFCDSYALKSDGYLTLYILTFLTICVGFVLSLFPIICGRVLLCTYLVHALLLLCWFFVMLAMVLGVQMYSENLCHDTSLKKIGFRYGPAFVVTAVHFSLLSIMLIFLLLRTIKNPF</sequence>
<evidence type="ECO:0008006" key="4">
    <source>
        <dbReference type="Google" id="ProtNLM"/>
    </source>
</evidence>
<dbReference type="RefSeq" id="XP_003876952.1">
    <property type="nucleotide sequence ID" value="XM_003876903.1"/>
</dbReference>